<dbReference type="Proteomes" id="UP000008320">
    <property type="component" value="Chromosome"/>
</dbReference>
<sequence length="381" mass="42141">MVLLKHTFVLYTTQWLFHLLFKLTWYRAMIVGQNNQGGSCAGSDEYQPLNTDPLPNDDTSTVEYNEFSPLLRSEEDETPDKANDEILNKIDFDRYFVIFSFIGLLAEAASSIFNLVSTQVFIPTSTKHAVATAFYALCILIAISMIVSSILAIKKSLNQKKHLDDMPTDASNEECVEENAKYKKLKKIQAHAQVSENALTIISQVMWLIVYIASLVMISMGDNQILENMSLFLSITASLLGIISCVIRLIDANISRKTSGSEEEKKQHLSFTIFCGIILAFEIIHCACHISEAISLGGKMHNLYDFQNIPILCFELITVAMFIASFFIEQCIKSKGGKHQTNDDGVAAAACCGDNLHPSSLLADDSGGNIARLIVAQELSA</sequence>
<keyword evidence="1" id="KW-0812">Transmembrane</keyword>
<gene>
    <name evidence="2" type="ordered locus">ECH_0888</name>
</gene>
<feature type="transmembrane region" description="Helical" evidence="1">
    <location>
        <begin position="230"/>
        <end position="250"/>
    </location>
</feature>
<feature type="transmembrane region" description="Helical" evidence="1">
    <location>
        <begin position="271"/>
        <end position="297"/>
    </location>
</feature>
<keyword evidence="1" id="KW-0472">Membrane</keyword>
<dbReference type="HOGENOM" id="CLU_067294_0_0_5"/>
<evidence type="ECO:0000313" key="2">
    <source>
        <dbReference type="EMBL" id="ABD45159.1"/>
    </source>
</evidence>
<dbReference type="OrthoDB" id="7163284at2"/>
<keyword evidence="3" id="KW-1185">Reference proteome</keyword>
<dbReference type="KEGG" id="ech:ECH_0888"/>
<protein>
    <submittedName>
        <fullName evidence="2">Membrane protein</fullName>
    </submittedName>
</protein>
<reference evidence="2 3" key="1">
    <citation type="journal article" date="2006" name="PLoS Genet.">
        <title>Comparative genomics of emerging human ehrlichiosis agents.</title>
        <authorList>
            <person name="Dunning Hotopp J.C."/>
            <person name="Lin M."/>
            <person name="Madupu R."/>
            <person name="Crabtree J."/>
            <person name="Angiuoli S.V."/>
            <person name="Eisen J.A."/>
            <person name="Seshadri R."/>
            <person name="Ren Q."/>
            <person name="Wu M."/>
            <person name="Utterback T.R."/>
            <person name="Smith S."/>
            <person name="Lewis M."/>
            <person name="Khouri H."/>
            <person name="Zhang C."/>
            <person name="Niu H."/>
            <person name="Lin Q."/>
            <person name="Ohashi N."/>
            <person name="Zhi N."/>
            <person name="Nelson W."/>
            <person name="Brinkac L.M."/>
            <person name="Dodson R.J."/>
            <person name="Rosovitz M.J."/>
            <person name="Sundaram J."/>
            <person name="Daugherty S.C."/>
            <person name="Davidsen T."/>
            <person name="Durkin A.S."/>
            <person name="Gwinn M."/>
            <person name="Haft D.H."/>
            <person name="Selengut J.D."/>
            <person name="Sullivan S.A."/>
            <person name="Zafar N."/>
            <person name="Zhou L."/>
            <person name="Benahmed F."/>
            <person name="Forberger H."/>
            <person name="Halpin R."/>
            <person name="Mulligan S."/>
            <person name="Robinson J."/>
            <person name="White O."/>
            <person name="Rikihisa Y."/>
            <person name="Tettelin H."/>
        </authorList>
    </citation>
    <scope>NUCLEOTIDE SEQUENCE [LARGE SCALE GENOMIC DNA]</scope>
    <source>
        <strain evidence="3">ATCC CRL-10679 / Arkansas</strain>
    </source>
</reference>
<dbReference type="AlphaFoldDB" id="Q2GFV0"/>
<name>Q2GFV0_EHRCR</name>
<organism evidence="2 3">
    <name type="scientific">Ehrlichia chaffeensis (strain ATCC CRL-10679 / Arkansas)</name>
    <dbReference type="NCBI Taxonomy" id="205920"/>
    <lineage>
        <taxon>Bacteria</taxon>
        <taxon>Pseudomonadati</taxon>
        <taxon>Pseudomonadota</taxon>
        <taxon>Alphaproteobacteria</taxon>
        <taxon>Rickettsiales</taxon>
        <taxon>Anaplasmataceae</taxon>
        <taxon>Ehrlichia</taxon>
    </lineage>
</organism>
<feature type="transmembrane region" description="Helical" evidence="1">
    <location>
        <begin position="133"/>
        <end position="153"/>
    </location>
</feature>
<proteinExistence type="predicted"/>
<evidence type="ECO:0000313" key="3">
    <source>
        <dbReference type="Proteomes" id="UP000008320"/>
    </source>
</evidence>
<accession>Q2GFV0</accession>
<feature type="transmembrane region" description="Helical" evidence="1">
    <location>
        <begin position="309"/>
        <end position="328"/>
    </location>
</feature>
<evidence type="ECO:0000256" key="1">
    <source>
        <dbReference type="SAM" id="Phobius"/>
    </source>
</evidence>
<dbReference type="EMBL" id="CP000236">
    <property type="protein sequence ID" value="ABD45159.1"/>
    <property type="molecule type" value="Genomic_DNA"/>
</dbReference>
<feature type="transmembrane region" description="Helical" evidence="1">
    <location>
        <begin position="197"/>
        <end position="218"/>
    </location>
</feature>
<keyword evidence="1" id="KW-1133">Transmembrane helix</keyword>
<feature type="transmembrane region" description="Helical" evidence="1">
    <location>
        <begin position="95"/>
        <end position="113"/>
    </location>
</feature>